<evidence type="ECO:0000313" key="2">
    <source>
        <dbReference type="EMBL" id="KAF4984169.1"/>
    </source>
</evidence>
<evidence type="ECO:0000313" key="3">
    <source>
        <dbReference type="Proteomes" id="UP000635477"/>
    </source>
</evidence>
<name>A0A8H4UV41_9HYPO</name>
<keyword evidence="3" id="KW-1185">Reference proteome</keyword>
<reference evidence="2" key="2">
    <citation type="submission" date="2020-05" db="EMBL/GenBank/DDBJ databases">
        <authorList>
            <person name="Kim H.-S."/>
            <person name="Proctor R.H."/>
            <person name="Brown D.W."/>
        </authorList>
    </citation>
    <scope>NUCLEOTIDE SEQUENCE</scope>
    <source>
        <strain evidence="2">NRRL 22465</strain>
    </source>
</reference>
<sequence>MVQQRRRSVPARAARFLPPSPPPSQVTNLKPTQDVVGYSSSSASTSTSAGDPLGQASKLMSQADALAKMTFELNLRAVSAHAQRLECDVQKLVHCTAEDQGYRRENEGRLTKMMHEIQTVKSLMAKLEGRQAVTQADVERLQRDMSETTSALNGNFQDIRDQLSLLSRRIDLGSSAGSDKNNDQISPAPPVLPAPRMETRAMLRKRVQEDNNYSQKQRGFSLPSSVESRINETISSTKRWNREHKMTQTPDAQFIANYLKKQGQRDPGMAKLLQRTMQKRAAKGIRAGSGDAWRPQSLEELCRHLSWQEVVDTAKSVLVVDKQRTLRVLQ</sequence>
<protein>
    <submittedName>
        <fullName evidence="2">Uncharacterized protein</fullName>
    </submittedName>
</protein>
<feature type="region of interest" description="Disordered" evidence="1">
    <location>
        <begin position="174"/>
        <end position="193"/>
    </location>
</feature>
<feature type="compositionally biased region" description="Low complexity" evidence="1">
    <location>
        <begin position="39"/>
        <end position="49"/>
    </location>
</feature>
<comment type="caution">
    <text evidence="2">The sequence shown here is derived from an EMBL/GenBank/DDBJ whole genome shotgun (WGS) entry which is preliminary data.</text>
</comment>
<evidence type="ECO:0000256" key="1">
    <source>
        <dbReference type="SAM" id="MobiDB-lite"/>
    </source>
</evidence>
<dbReference type="Proteomes" id="UP000635477">
    <property type="component" value="Unassembled WGS sequence"/>
</dbReference>
<feature type="region of interest" description="Disordered" evidence="1">
    <location>
        <begin position="1"/>
        <end position="53"/>
    </location>
</feature>
<accession>A0A8H4UV41</accession>
<feature type="compositionally biased region" description="Polar residues" evidence="1">
    <location>
        <begin position="210"/>
        <end position="228"/>
    </location>
</feature>
<feature type="compositionally biased region" description="Polar residues" evidence="1">
    <location>
        <begin position="175"/>
        <end position="185"/>
    </location>
</feature>
<feature type="region of interest" description="Disordered" evidence="1">
    <location>
        <begin position="208"/>
        <end position="228"/>
    </location>
</feature>
<dbReference type="EMBL" id="JABEYC010000030">
    <property type="protein sequence ID" value="KAF4984169.1"/>
    <property type="molecule type" value="Genomic_DNA"/>
</dbReference>
<proteinExistence type="predicted"/>
<gene>
    <name evidence="2" type="ORF">FZEAL_567</name>
</gene>
<reference evidence="2" key="1">
    <citation type="journal article" date="2020" name="BMC Genomics">
        <title>Correction to: Identification and distribution of gene clusters required for synthesis of sphingolipid metabolism inhibitors in diverse species of the filamentous fungus Fusarium.</title>
        <authorList>
            <person name="Kim H.S."/>
            <person name="Lohmar J.M."/>
            <person name="Busman M."/>
            <person name="Brown D.W."/>
            <person name="Naumann T.A."/>
            <person name="Divon H.H."/>
            <person name="Lysoe E."/>
            <person name="Uhlig S."/>
            <person name="Proctor R.H."/>
        </authorList>
    </citation>
    <scope>NUCLEOTIDE SEQUENCE</scope>
    <source>
        <strain evidence="2">NRRL 22465</strain>
    </source>
</reference>
<organism evidence="2 3">
    <name type="scientific">Fusarium zealandicum</name>
    <dbReference type="NCBI Taxonomy" id="1053134"/>
    <lineage>
        <taxon>Eukaryota</taxon>
        <taxon>Fungi</taxon>
        <taxon>Dikarya</taxon>
        <taxon>Ascomycota</taxon>
        <taxon>Pezizomycotina</taxon>
        <taxon>Sordariomycetes</taxon>
        <taxon>Hypocreomycetidae</taxon>
        <taxon>Hypocreales</taxon>
        <taxon>Nectriaceae</taxon>
        <taxon>Fusarium</taxon>
        <taxon>Fusarium staphyleae species complex</taxon>
    </lineage>
</organism>
<dbReference type="OrthoDB" id="5040307at2759"/>
<dbReference type="AlphaFoldDB" id="A0A8H4UV41"/>